<dbReference type="OrthoDB" id="22592at2"/>
<reference evidence="2" key="1">
    <citation type="submission" date="2015-06" db="EMBL/GenBank/DDBJ databases">
        <authorList>
            <person name="Bertelli C."/>
        </authorList>
    </citation>
    <scope>NUCLEOTIDE SEQUENCE [LARGE SCALE GENOMIC DNA]</scope>
    <source>
        <strain evidence="2">CRIB-30</strain>
    </source>
</reference>
<accession>A0A0H5E2W6</accession>
<keyword evidence="2" id="KW-1185">Reference proteome</keyword>
<dbReference type="AlphaFoldDB" id="A0A0H5E2W6"/>
<name>A0A0H5E2W6_9BACT</name>
<dbReference type="RefSeq" id="WP_098037395.1">
    <property type="nucleotide sequence ID" value="NZ_CWGJ01000001.1"/>
</dbReference>
<evidence type="ECO:0000313" key="2">
    <source>
        <dbReference type="Proteomes" id="UP000220251"/>
    </source>
</evidence>
<protein>
    <submittedName>
        <fullName evidence="1">Uncharacterized protein</fullName>
    </submittedName>
</protein>
<evidence type="ECO:0000313" key="1">
    <source>
        <dbReference type="EMBL" id="CRX37545.1"/>
    </source>
</evidence>
<organism evidence="1 2">
    <name type="scientific">Estrella lausannensis</name>
    <dbReference type="NCBI Taxonomy" id="483423"/>
    <lineage>
        <taxon>Bacteria</taxon>
        <taxon>Pseudomonadati</taxon>
        <taxon>Chlamydiota</taxon>
        <taxon>Chlamydiia</taxon>
        <taxon>Parachlamydiales</taxon>
        <taxon>Candidatus Criblamydiaceae</taxon>
        <taxon>Estrella</taxon>
    </lineage>
</organism>
<gene>
    <name evidence="1" type="ORF">ELAC_0184</name>
</gene>
<dbReference type="EMBL" id="CWGJ01000001">
    <property type="protein sequence ID" value="CRX37545.1"/>
    <property type="molecule type" value="Genomic_DNA"/>
</dbReference>
<proteinExistence type="predicted"/>
<dbReference type="Proteomes" id="UP000220251">
    <property type="component" value="Unassembled WGS sequence"/>
</dbReference>
<sequence>MSISFDQPVQYEEVYYAETLTRGYTVNPLAIRPTLFQNTISWGDTSRGTSKKIEKIVFVPESSNPLLSTGSDTSDREVPEAIHILTLEGEQLSLIRLTLQVYNENVRDRVAGKPVFQSDKEVRDHFLKTNFDLY</sequence>